<dbReference type="PANTHER" id="PTHR12245">
    <property type="entry name" value="SPRY DOMAIN CONTAINING SOCS BOX PROTEIN"/>
    <property type="match status" value="1"/>
</dbReference>
<dbReference type="SMART" id="SM00449">
    <property type="entry name" value="SPRY"/>
    <property type="match status" value="1"/>
</dbReference>
<dbReference type="Pfam" id="PF00622">
    <property type="entry name" value="SPRY"/>
    <property type="match status" value="1"/>
</dbReference>
<keyword evidence="5" id="KW-1185">Reference proteome</keyword>
<proteinExistence type="predicted"/>
<reference evidence="4 5" key="1">
    <citation type="journal article" date="2023" name="Sci. Data">
        <title>Genome assembly of the Korean intertidal mud-creeper Batillaria attramentaria.</title>
        <authorList>
            <person name="Patra A.K."/>
            <person name="Ho P.T."/>
            <person name="Jun S."/>
            <person name="Lee S.J."/>
            <person name="Kim Y."/>
            <person name="Won Y.J."/>
        </authorList>
    </citation>
    <scope>NUCLEOTIDE SEQUENCE [LARGE SCALE GENOMIC DNA]</scope>
    <source>
        <strain evidence="4">Wonlab-2016</strain>
    </source>
</reference>
<evidence type="ECO:0000313" key="4">
    <source>
        <dbReference type="EMBL" id="KAK7482713.1"/>
    </source>
</evidence>
<dbReference type="InterPro" id="IPR013320">
    <property type="entry name" value="ConA-like_dom_sf"/>
</dbReference>
<dbReference type="EMBL" id="JACVVK020000239">
    <property type="protein sequence ID" value="KAK7482713.1"/>
    <property type="molecule type" value="Genomic_DNA"/>
</dbReference>
<dbReference type="InterPro" id="IPR003877">
    <property type="entry name" value="SPRY_dom"/>
</dbReference>
<dbReference type="Proteomes" id="UP001519460">
    <property type="component" value="Unassembled WGS sequence"/>
</dbReference>
<sequence length="537" mass="57915">MASLGHDRLSKEDVSFCNCARNGKGKECRCGEEEQEFTWSWDQFSTTSDSTLQEDGREVIFHANYSSGTAAIRGTTPFREGHHFWEIKMTTPVYGTDMMVGVATADLNLDKYVHTFCSLLGRDNNSWGLSYLGTVHHKGQTRTFSDKLGQGAIVGVHLDMWQGTLSFYVNRRPLGVAYRGLQGKSLYPVVTSTAARSGMKVITTKWFPHSLQFQCCQTLRSYVQKDMYVLDAVSLPPGLNVFLKNNLGWLLRSYPSFPAAVASPLWRYRHIVGSPFGAATSEDRCNGQPGGRQNLSDDQDSGGSGTDDESSLSCSNGRAAGSLSGCSNTSLRKTSEQEQGNASCSESHTGKTGGLKAAEASCSESHTGKTGCLKAAEESSSTEGDYVNVVQLSPKPAIPSRMPRKRTYNESLRPDHTHENVDLNGTLCENESGVVSISAEGDAAGNSSKCTSSGSVEICGKPDLRQERVASEGLEDIERGECPSKAKPGSSKTPVSGDVSCSSSCSSQTESTSGKLNDEMKVSKSASSPDRKRKKTH</sequence>
<protein>
    <recommendedName>
        <fullName evidence="3">B30.2/SPRY domain-containing protein</fullName>
    </recommendedName>
</protein>
<dbReference type="AlphaFoldDB" id="A0ABD0K749"/>
<dbReference type="CDD" id="cd12876">
    <property type="entry name" value="SPRY_SOCS3"/>
    <property type="match status" value="1"/>
</dbReference>
<dbReference type="InterPro" id="IPR001870">
    <property type="entry name" value="B30.2/SPRY"/>
</dbReference>
<organism evidence="4 5">
    <name type="scientific">Batillaria attramentaria</name>
    <dbReference type="NCBI Taxonomy" id="370345"/>
    <lineage>
        <taxon>Eukaryota</taxon>
        <taxon>Metazoa</taxon>
        <taxon>Spiralia</taxon>
        <taxon>Lophotrochozoa</taxon>
        <taxon>Mollusca</taxon>
        <taxon>Gastropoda</taxon>
        <taxon>Caenogastropoda</taxon>
        <taxon>Sorbeoconcha</taxon>
        <taxon>Cerithioidea</taxon>
        <taxon>Batillariidae</taxon>
        <taxon>Batillaria</taxon>
    </lineage>
</organism>
<dbReference type="InterPro" id="IPR050672">
    <property type="entry name" value="FBXO45-Fsn/SPSB_families"/>
</dbReference>
<feature type="region of interest" description="Disordered" evidence="2">
    <location>
        <begin position="441"/>
        <end position="537"/>
    </location>
</feature>
<feature type="compositionally biased region" description="Low complexity" evidence="2">
    <location>
        <begin position="495"/>
        <end position="514"/>
    </location>
</feature>
<evidence type="ECO:0000256" key="1">
    <source>
        <dbReference type="ARBA" id="ARBA00022786"/>
    </source>
</evidence>
<feature type="compositionally biased region" description="Polar residues" evidence="2">
    <location>
        <begin position="324"/>
        <end position="347"/>
    </location>
</feature>
<gene>
    <name evidence="4" type="ORF">BaRGS_00026011</name>
</gene>
<accession>A0ABD0K749</accession>
<name>A0ABD0K749_9CAEN</name>
<evidence type="ECO:0000256" key="2">
    <source>
        <dbReference type="SAM" id="MobiDB-lite"/>
    </source>
</evidence>
<feature type="compositionally biased region" description="Polar residues" evidence="2">
    <location>
        <begin position="445"/>
        <end position="455"/>
    </location>
</feature>
<dbReference type="SUPFAM" id="SSF49899">
    <property type="entry name" value="Concanavalin A-like lectins/glucanases"/>
    <property type="match status" value="1"/>
</dbReference>
<dbReference type="InterPro" id="IPR035754">
    <property type="entry name" value="SPRY_SPSB3"/>
</dbReference>
<evidence type="ECO:0000259" key="3">
    <source>
        <dbReference type="PROSITE" id="PS50188"/>
    </source>
</evidence>
<dbReference type="PANTHER" id="PTHR12245:SF5">
    <property type="entry name" value="SPRY DOMAIN-CONTAINING SOCS BOX PROTEIN 3"/>
    <property type="match status" value="1"/>
</dbReference>
<evidence type="ECO:0000313" key="5">
    <source>
        <dbReference type="Proteomes" id="UP001519460"/>
    </source>
</evidence>
<comment type="caution">
    <text evidence="4">The sequence shown here is derived from an EMBL/GenBank/DDBJ whole genome shotgun (WGS) entry which is preliminary data.</text>
</comment>
<dbReference type="InterPro" id="IPR043136">
    <property type="entry name" value="B30.2/SPRY_sf"/>
</dbReference>
<dbReference type="PROSITE" id="PS50188">
    <property type="entry name" value="B302_SPRY"/>
    <property type="match status" value="1"/>
</dbReference>
<dbReference type="Gene3D" id="2.60.120.920">
    <property type="match status" value="1"/>
</dbReference>
<feature type="region of interest" description="Disordered" evidence="2">
    <location>
        <begin position="279"/>
        <end position="353"/>
    </location>
</feature>
<feature type="domain" description="B30.2/SPRY" evidence="3">
    <location>
        <begin position="19"/>
        <end position="208"/>
    </location>
</feature>
<feature type="compositionally biased region" description="Basic and acidic residues" evidence="2">
    <location>
        <begin position="460"/>
        <end position="484"/>
    </location>
</feature>
<keyword evidence="1" id="KW-0833">Ubl conjugation pathway</keyword>